<dbReference type="EC" id="2.1.1.-" evidence="2"/>
<reference evidence="2" key="1">
    <citation type="submission" date="2013-08" db="EMBL/GenBank/DDBJ databases">
        <authorList>
            <person name="Mendez C."/>
            <person name="Richter M."/>
            <person name="Ferrer M."/>
            <person name="Sanchez J."/>
        </authorList>
    </citation>
    <scope>NUCLEOTIDE SEQUENCE</scope>
</reference>
<comment type="caution">
    <text evidence="2">The sequence shown here is derived from an EMBL/GenBank/DDBJ whole genome shotgun (WGS) entry which is preliminary data.</text>
</comment>
<sequence length="167" mass="18763">DLPFRAEFDGVLSNAALHWMKRDPDAVIRGVHRALVPGGRFVAELGGAGNVAEIHAALRAEIAARGLDPDRIDPWFFPTAEEYRARLEFGGFTVEQLERFPRLTPLPTGMDGWLETFGGDFFSALPEEERAPARARVVERLLPTRCDAKGEWTADYVRLRFRARRSA</sequence>
<evidence type="ECO:0000259" key="1">
    <source>
        <dbReference type="Pfam" id="PF08241"/>
    </source>
</evidence>
<dbReference type="GO" id="GO:0032259">
    <property type="term" value="P:methylation"/>
    <property type="evidence" value="ECO:0007669"/>
    <property type="project" value="UniProtKB-KW"/>
</dbReference>
<dbReference type="AlphaFoldDB" id="T0ZXH0"/>
<feature type="non-terminal residue" evidence="2">
    <location>
        <position position="1"/>
    </location>
</feature>
<dbReference type="GO" id="GO:0008757">
    <property type="term" value="F:S-adenosylmethionine-dependent methyltransferase activity"/>
    <property type="evidence" value="ECO:0007669"/>
    <property type="project" value="InterPro"/>
</dbReference>
<reference evidence="2" key="2">
    <citation type="journal article" date="2014" name="ISME J.">
        <title>Microbial stratification in low pH oxic and suboxic macroscopic growths along an acid mine drainage.</title>
        <authorList>
            <person name="Mendez-Garcia C."/>
            <person name="Mesa V."/>
            <person name="Sprenger R.R."/>
            <person name="Richter M."/>
            <person name="Diez M.S."/>
            <person name="Solano J."/>
            <person name="Bargiela R."/>
            <person name="Golyshina O.V."/>
            <person name="Manteca A."/>
            <person name="Ramos J.L."/>
            <person name="Gallego J.R."/>
            <person name="Llorente I."/>
            <person name="Martins Dos Santos V.A."/>
            <person name="Jensen O.N."/>
            <person name="Pelaez A.I."/>
            <person name="Sanchez J."/>
            <person name="Ferrer M."/>
        </authorList>
    </citation>
    <scope>NUCLEOTIDE SEQUENCE</scope>
</reference>
<organism evidence="2">
    <name type="scientific">mine drainage metagenome</name>
    <dbReference type="NCBI Taxonomy" id="410659"/>
    <lineage>
        <taxon>unclassified sequences</taxon>
        <taxon>metagenomes</taxon>
        <taxon>ecological metagenomes</taxon>
    </lineage>
</organism>
<protein>
    <submittedName>
        <fullName evidence="2">Methyltransferase type 11</fullName>
        <ecNumber evidence="2">2.1.1.-</ecNumber>
    </submittedName>
</protein>
<feature type="domain" description="Methyltransferase type 11" evidence="1">
    <location>
        <begin position="1"/>
        <end position="42"/>
    </location>
</feature>
<dbReference type="InterPro" id="IPR029063">
    <property type="entry name" value="SAM-dependent_MTases_sf"/>
</dbReference>
<gene>
    <name evidence="2" type="ORF">B1B_10488</name>
</gene>
<dbReference type="SUPFAM" id="SSF53335">
    <property type="entry name" value="S-adenosyl-L-methionine-dependent methyltransferases"/>
    <property type="match status" value="1"/>
</dbReference>
<dbReference type="CDD" id="cd02440">
    <property type="entry name" value="AdoMet_MTases"/>
    <property type="match status" value="1"/>
</dbReference>
<dbReference type="EMBL" id="AUZY01006872">
    <property type="protein sequence ID" value="EQD52926.1"/>
    <property type="molecule type" value="Genomic_DNA"/>
</dbReference>
<keyword evidence="2" id="KW-0489">Methyltransferase</keyword>
<dbReference type="InterPro" id="IPR013216">
    <property type="entry name" value="Methyltransf_11"/>
</dbReference>
<dbReference type="Pfam" id="PF08241">
    <property type="entry name" value="Methyltransf_11"/>
    <property type="match status" value="1"/>
</dbReference>
<keyword evidence="2" id="KW-0808">Transferase</keyword>
<accession>T0ZXH0</accession>
<name>T0ZXH0_9ZZZZ</name>
<evidence type="ECO:0000313" key="2">
    <source>
        <dbReference type="EMBL" id="EQD52926.1"/>
    </source>
</evidence>
<proteinExistence type="predicted"/>
<dbReference type="Gene3D" id="3.40.50.150">
    <property type="entry name" value="Vaccinia Virus protein VP39"/>
    <property type="match status" value="1"/>
</dbReference>